<proteinExistence type="predicted"/>
<reference evidence="4 5" key="1">
    <citation type="submission" date="2016-03" db="EMBL/GenBank/DDBJ databases">
        <title>Comparative genomics of 54 Lactobacillus plantarum strains reveals genomic uncoupling from niche constraints.</title>
        <authorList>
            <person name="Martino M.E."/>
        </authorList>
    </citation>
    <scope>NUCLEOTIDE SEQUENCE [LARGE SCALE GENOMIC DNA]</scope>
    <source>
        <strain evidence="1 5">19.1</strain>
        <strain evidence="2 4">NAB2</strain>
    </source>
</reference>
<sequence>MELLNTSISYNIDGTGNTSSVIAGLRGEVEGRVTITANVTIYPTDLAKDETFDDLTKKELSKRAVDKIPSVIDSLIAVNGGWSFTAGKISSVSTQFNQSETGTYVNANVTATESDFSDKKLDDVTMSEAQSVLQSILKNELPTS</sequence>
<evidence type="ECO:0000313" key="5">
    <source>
        <dbReference type="Proteomes" id="UP000076882"/>
    </source>
</evidence>
<dbReference type="Proteomes" id="UP000076882">
    <property type="component" value="Unassembled WGS sequence"/>
</dbReference>
<dbReference type="RefSeq" id="WP_021732622.1">
    <property type="nucleotide sequence ID" value="NZ_BAAFRT010000007.1"/>
</dbReference>
<dbReference type="AlphaFoldDB" id="A0A165RKR9"/>
<reference evidence="3 6" key="2">
    <citation type="submission" date="2016-08" db="EMBL/GenBank/DDBJ databases">
        <title>Genome sequencing of Lactobacillus plantarum JSA22, isolated from fermented soybean paste.</title>
        <authorList>
            <person name="Choi H.S."/>
        </authorList>
    </citation>
    <scope>NUCLEOTIDE SEQUENCE [LARGE SCALE GENOMIC DNA]</scope>
    <source>
        <strain evidence="3 6">JSA22</strain>
    </source>
</reference>
<protein>
    <submittedName>
        <fullName evidence="1">Uncharacterized protein</fullName>
    </submittedName>
</protein>
<dbReference type="PATRIC" id="fig|1590.148.peg.2478"/>
<dbReference type="Proteomes" id="UP000094892">
    <property type="component" value="Unassembled WGS sequence"/>
</dbReference>
<evidence type="ECO:0000313" key="6">
    <source>
        <dbReference type="Proteomes" id="UP000094892"/>
    </source>
</evidence>
<evidence type="ECO:0000313" key="1">
    <source>
        <dbReference type="EMBL" id="KZU94566.1"/>
    </source>
</evidence>
<organism evidence="1 5">
    <name type="scientific">Lactiplantibacillus plantarum</name>
    <name type="common">Lactobacillus plantarum</name>
    <dbReference type="NCBI Taxonomy" id="1590"/>
    <lineage>
        <taxon>Bacteria</taxon>
        <taxon>Bacillati</taxon>
        <taxon>Bacillota</taxon>
        <taxon>Bacilli</taxon>
        <taxon>Lactobacillales</taxon>
        <taxon>Lactobacillaceae</taxon>
        <taxon>Lactiplantibacillus</taxon>
    </lineage>
</organism>
<comment type="caution">
    <text evidence="1">The sequence shown here is derived from an EMBL/GenBank/DDBJ whole genome shotgun (WGS) entry which is preliminary data.</text>
</comment>
<dbReference type="EMBL" id="LUXM01000033">
    <property type="protein sequence ID" value="KZU94566.1"/>
    <property type="molecule type" value="Genomic_DNA"/>
</dbReference>
<dbReference type="Proteomes" id="UP000076872">
    <property type="component" value="Unassembled WGS sequence"/>
</dbReference>
<name>A0A165RKR9_LACPN</name>
<evidence type="ECO:0000313" key="4">
    <source>
        <dbReference type="Proteomes" id="UP000076872"/>
    </source>
</evidence>
<dbReference type="EMBL" id="LUXO01000024">
    <property type="protein sequence ID" value="KZV03620.1"/>
    <property type="molecule type" value="Genomic_DNA"/>
</dbReference>
<dbReference type="EMBL" id="MCOL01000001">
    <property type="protein sequence ID" value="ODO62214.1"/>
    <property type="molecule type" value="Genomic_DNA"/>
</dbReference>
<evidence type="ECO:0000313" key="2">
    <source>
        <dbReference type="EMBL" id="KZV03620.1"/>
    </source>
</evidence>
<accession>A0A165RKR9</accession>
<gene>
    <name evidence="1" type="ORF">Lp19_2540</name>
    <name evidence="3" type="ORF">LPJSA22_02219</name>
    <name evidence="2" type="ORF">NAB2_1254</name>
</gene>
<evidence type="ECO:0000313" key="3">
    <source>
        <dbReference type="EMBL" id="ODO62214.1"/>
    </source>
</evidence>